<reference evidence="1 2" key="1">
    <citation type="submission" date="2015-09" db="EMBL/GenBank/DDBJ databases">
        <title>Trachymyrmex cornetzi WGS genome.</title>
        <authorList>
            <person name="Nygaard S."/>
            <person name="Hu H."/>
            <person name="Boomsma J."/>
            <person name="Zhang G."/>
        </authorList>
    </citation>
    <scope>NUCLEOTIDE SEQUENCE [LARGE SCALE GENOMIC DNA]</scope>
    <source>
        <strain evidence="1">Tcor2-1</strain>
        <tissue evidence="1">Whole body</tissue>
    </source>
</reference>
<gene>
    <name evidence="1" type="ORF">ALC57_09183</name>
</gene>
<accession>A0A195E057</accession>
<organism evidence="1 2">
    <name type="scientific">Trachymyrmex cornetzi</name>
    <dbReference type="NCBI Taxonomy" id="471704"/>
    <lineage>
        <taxon>Eukaryota</taxon>
        <taxon>Metazoa</taxon>
        <taxon>Ecdysozoa</taxon>
        <taxon>Arthropoda</taxon>
        <taxon>Hexapoda</taxon>
        <taxon>Insecta</taxon>
        <taxon>Pterygota</taxon>
        <taxon>Neoptera</taxon>
        <taxon>Endopterygota</taxon>
        <taxon>Hymenoptera</taxon>
        <taxon>Apocrita</taxon>
        <taxon>Aculeata</taxon>
        <taxon>Formicoidea</taxon>
        <taxon>Formicidae</taxon>
        <taxon>Myrmicinae</taxon>
        <taxon>Trachymyrmex</taxon>
    </lineage>
</organism>
<keyword evidence="2" id="KW-1185">Reference proteome</keyword>
<evidence type="ECO:0000313" key="2">
    <source>
        <dbReference type="Proteomes" id="UP000078492"/>
    </source>
</evidence>
<dbReference type="EMBL" id="KQ979955">
    <property type="protein sequence ID" value="KYN18503.1"/>
    <property type="molecule type" value="Genomic_DNA"/>
</dbReference>
<sequence length="98" mass="11172">MLWLRRAELLPNFLGIVRMNLLVQAGAKPVALCVVQHRRYRIGHVDDSARVTAHNKQEAICRFENQVLQLLIRKEGRFIGVIRGSISGACEFEGYIQI</sequence>
<dbReference type="AlphaFoldDB" id="A0A195E057"/>
<dbReference type="Proteomes" id="UP000078492">
    <property type="component" value="Unassembled WGS sequence"/>
</dbReference>
<evidence type="ECO:0000313" key="1">
    <source>
        <dbReference type="EMBL" id="KYN18503.1"/>
    </source>
</evidence>
<name>A0A195E057_9HYME</name>
<protein>
    <submittedName>
        <fullName evidence="1">Uncharacterized protein</fullName>
    </submittedName>
</protein>
<proteinExistence type="predicted"/>